<sequence length="257" mass="26796">MRREMLQRYERSASQLLCRLEESLGQAAAWEAGSLSAVSAAETCHGLITDVRIAGATTVAGANGEAQRGGQLARLVALRSAFDDFSCAATSGPLDALRSLSTHAGSCRAGLLRIVAARRAGQEAVEPRKAANAIAEAAQAHRDLCSTLIGAQQAFAAASARYHFEVARALAMGNRGQPLRRTASSSALQAASREAIVVDEGWAEFQDAAPSITKRRQSFSFILSAADRLSSLVVLLTVVSAAVGGEGCVLATIITAE</sequence>
<accession>A0A7S3BE95</accession>
<evidence type="ECO:0000313" key="2">
    <source>
        <dbReference type="EMBL" id="CAE0132570.1"/>
    </source>
</evidence>
<dbReference type="AlphaFoldDB" id="A0A7S3BE95"/>
<keyword evidence="1" id="KW-0812">Transmembrane</keyword>
<protein>
    <submittedName>
        <fullName evidence="2">Uncharacterized protein</fullName>
    </submittedName>
</protein>
<reference evidence="2" key="1">
    <citation type="submission" date="2021-01" db="EMBL/GenBank/DDBJ databases">
        <authorList>
            <person name="Corre E."/>
            <person name="Pelletier E."/>
            <person name="Niang G."/>
            <person name="Scheremetjew M."/>
            <person name="Finn R."/>
            <person name="Kale V."/>
            <person name="Holt S."/>
            <person name="Cochrane G."/>
            <person name="Meng A."/>
            <person name="Brown T."/>
            <person name="Cohen L."/>
        </authorList>
    </citation>
    <scope>NUCLEOTIDE SEQUENCE</scope>
    <source>
        <strain evidence="2">RCC927</strain>
    </source>
</reference>
<gene>
    <name evidence="2" type="ORF">PSIN1315_LOCUS4021</name>
</gene>
<proteinExistence type="predicted"/>
<keyword evidence="1" id="KW-0472">Membrane</keyword>
<keyword evidence="1" id="KW-1133">Transmembrane helix</keyword>
<name>A0A7S3BE95_9VIRI</name>
<feature type="transmembrane region" description="Helical" evidence="1">
    <location>
        <begin position="232"/>
        <end position="254"/>
    </location>
</feature>
<organism evidence="2">
    <name type="scientific">Prasinoderma singulare</name>
    <dbReference type="NCBI Taxonomy" id="676789"/>
    <lineage>
        <taxon>Eukaryota</taxon>
        <taxon>Viridiplantae</taxon>
        <taxon>Prasinodermophyta</taxon>
        <taxon>Prasinodermophyceae</taxon>
        <taxon>Prasinodermales</taxon>
        <taxon>Prasinodermaceae</taxon>
        <taxon>Prasinoderma</taxon>
    </lineage>
</organism>
<evidence type="ECO:0000256" key="1">
    <source>
        <dbReference type="SAM" id="Phobius"/>
    </source>
</evidence>
<dbReference type="EMBL" id="HBHY01006239">
    <property type="protein sequence ID" value="CAE0132570.1"/>
    <property type="molecule type" value="Transcribed_RNA"/>
</dbReference>